<dbReference type="RefSeq" id="WP_264325345.1">
    <property type="nucleotide sequence ID" value="NZ_JADEXQ010000037.1"/>
</dbReference>
<name>A0A928VMP4_9CYAN</name>
<proteinExistence type="predicted"/>
<evidence type="ECO:0000313" key="1">
    <source>
        <dbReference type="EMBL" id="MBE9030518.1"/>
    </source>
</evidence>
<accession>A0A928VMP4</accession>
<dbReference type="AlphaFoldDB" id="A0A928VMP4"/>
<protein>
    <submittedName>
        <fullName evidence="1">Uncharacterized protein</fullName>
    </submittedName>
</protein>
<comment type="caution">
    <text evidence="1">The sequence shown here is derived from an EMBL/GenBank/DDBJ whole genome shotgun (WGS) entry which is preliminary data.</text>
</comment>
<dbReference type="EMBL" id="JADEXQ010000037">
    <property type="protein sequence ID" value="MBE9030518.1"/>
    <property type="molecule type" value="Genomic_DNA"/>
</dbReference>
<keyword evidence="2" id="KW-1185">Reference proteome</keyword>
<evidence type="ECO:0000313" key="2">
    <source>
        <dbReference type="Proteomes" id="UP000625316"/>
    </source>
</evidence>
<dbReference type="Proteomes" id="UP000625316">
    <property type="component" value="Unassembled WGS sequence"/>
</dbReference>
<organism evidence="1 2">
    <name type="scientific">Romeriopsis navalis LEGE 11480</name>
    <dbReference type="NCBI Taxonomy" id="2777977"/>
    <lineage>
        <taxon>Bacteria</taxon>
        <taxon>Bacillati</taxon>
        <taxon>Cyanobacteriota</taxon>
        <taxon>Cyanophyceae</taxon>
        <taxon>Leptolyngbyales</taxon>
        <taxon>Leptolyngbyaceae</taxon>
        <taxon>Romeriopsis</taxon>
        <taxon>Romeriopsis navalis</taxon>
    </lineage>
</organism>
<gene>
    <name evidence="1" type="ORF">IQ266_12330</name>
</gene>
<sequence>MPHLQSREAEFQYLCERSRHCATIAAPTDSPIAHEVFDALDMLPLHELAEVVAIYLLGRNTEFLSYAAAHHHAINLGFDGVNVLYTSSHLYEGLARGWHRLQAEGPVTWSDS</sequence>
<reference evidence="1" key="1">
    <citation type="submission" date="2020-10" db="EMBL/GenBank/DDBJ databases">
        <authorList>
            <person name="Castelo-Branco R."/>
            <person name="Eusebio N."/>
            <person name="Adriana R."/>
            <person name="Vieira A."/>
            <person name="Brugerolle De Fraissinette N."/>
            <person name="Rezende De Castro R."/>
            <person name="Schneider M.P."/>
            <person name="Vasconcelos V."/>
            <person name="Leao P.N."/>
        </authorList>
    </citation>
    <scope>NUCLEOTIDE SEQUENCE</scope>
    <source>
        <strain evidence="1">LEGE 11480</strain>
    </source>
</reference>